<protein>
    <submittedName>
        <fullName evidence="1">Helix-turn-helix transcriptional regulator</fullName>
    </submittedName>
</protein>
<evidence type="ECO:0000313" key="2">
    <source>
        <dbReference type="Proteomes" id="UP001560573"/>
    </source>
</evidence>
<sequence length="129" mass="14758">MAEHTIHLGEKIKRFRELLGVKQDALAVELGDDWNQKKVSMLEAKADIDPAMMEKVAQALKVPRQAIENFDTERVVHICSNTINSYDHAVGISNYGTFNPLDKIIELHKEKEALHERRLKEMEALYKGC</sequence>
<reference evidence="1 2" key="1">
    <citation type="submission" date="2023-07" db="EMBL/GenBank/DDBJ databases">
        <authorList>
            <person name="Lian W.-H."/>
        </authorList>
    </citation>
    <scope>NUCLEOTIDE SEQUENCE [LARGE SCALE GENOMIC DNA]</scope>
    <source>
        <strain evidence="1 2">SYSU DXS3180</strain>
    </source>
</reference>
<dbReference type="SUPFAM" id="SSF47413">
    <property type="entry name" value="lambda repressor-like DNA-binding domains"/>
    <property type="match status" value="1"/>
</dbReference>
<keyword evidence="2" id="KW-1185">Reference proteome</keyword>
<dbReference type="Proteomes" id="UP001560573">
    <property type="component" value="Unassembled WGS sequence"/>
</dbReference>
<dbReference type="RefSeq" id="WP_369327328.1">
    <property type="nucleotide sequence ID" value="NZ_JAULBC010000001.1"/>
</dbReference>
<proteinExistence type="predicted"/>
<dbReference type="EMBL" id="JAULBC010000001">
    <property type="protein sequence ID" value="MEX6685939.1"/>
    <property type="molecule type" value="Genomic_DNA"/>
</dbReference>
<dbReference type="CDD" id="cd00093">
    <property type="entry name" value="HTH_XRE"/>
    <property type="match status" value="1"/>
</dbReference>
<comment type="caution">
    <text evidence="1">The sequence shown here is derived from an EMBL/GenBank/DDBJ whole genome shotgun (WGS) entry which is preliminary data.</text>
</comment>
<organism evidence="1 2">
    <name type="scientific">Danxiaibacter flavus</name>
    <dbReference type="NCBI Taxonomy" id="3049108"/>
    <lineage>
        <taxon>Bacteria</taxon>
        <taxon>Pseudomonadati</taxon>
        <taxon>Bacteroidota</taxon>
        <taxon>Chitinophagia</taxon>
        <taxon>Chitinophagales</taxon>
        <taxon>Chitinophagaceae</taxon>
        <taxon>Danxiaibacter</taxon>
    </lineage>
</organism>
<evidence type="ECO:0000313" key="1">
    <source>
        <dbReference type="EMBL" id="MEX6685939.1"/>
    </source>
</evidence>
<gene>
    <name evidence="1" type="ORF">QTN47_00450</name>
</gene>
<dbReference type="InterPro" id="IPR010982">
    <property type="entry name" value="Lambda_DNA-bd_dom_sf"/>
</dbReference>
<dbReference type="Gene3D" id="1.10.260.40">
    <property type="entry name" value="lambda repressor-like DNA-binding domains"/>
    <property type="match status" value="1"/>
</dbReference>
<dbReference type="InterPro" id="IPR001387">
    <property type="entry name" value="Cro/C1-type_HTH"/>
</dbReference>
<name>A0ABV3ZBY3_9BACT</name>
<accession>A0ABV3ZBY3</accession>